<dbReference type="InterPro" id="IPR036770">
    <property type="entry name" value="Ankyrin_rpt-contain_sf"/>
</dbReference>
<gene>
    <name evidence="5" type="ORF">SCHCODRAFT_42969</name>
</gene>
<dbReference type="eggNOG" id="KOG0504">
    <property type="taxonomic scope" value="Eukaryota"/>
</dbReference>
<dbReference type="GO" id="GO:0005634">
    <property type="term" value="C:nucleus"/>
    <property type="evidence" value="ECO:0007669"/>
    <property type="project" value="TreeGrafter"/>
</dbReference>
<dbReference type="STRING" id="578458.D8QAH4"/>
<evidence type="ECO:0000256" key="4">
    <source>
        <dbReference type="SAM" id="MobiDB-lite"/>
    </source>
</evidence>
<accession>D8QAH4</accession>
<dbReference type="PANTHER" id="PTHR24201:SF16">
    <property type="entry name" value="ANKYRIN-1-LIKE-RELATED"/>
    <property type="match status" value="1"/>
</dbReference>
<evidence type="ECO:0000313" key="5">
    <source>
        <dbReference type="EMBL" id="EFI95835.1"/>
    </source>
</evidence>
<evidence type="ECO:0000256" key="3">
    <source>
        <dbReference type="PROSITE-ProRule" id="PRU00023"/>
    </source>
</evidence>
<dbReference type="PROSITE" id="PS50088">
    <property type="entry name" value="ANK_REPEAT"/>
    <property type="match status" value="1"/>
</dbReference>
<proteinExistence type="predicted"/>
<sequence>TSPTLEDLDDFRLSCRYGDLDDVTTFLARFPTAARAADDAGNTAAHMAAANGHVEVLNVLIAAGADPAAANAAGATPMHWAALNAQLGAVEALFKAGGARLIDVRDGSGRSPLGVAEQSGWDEGARWMVERMDISDAAAEEGEAEEDETVSGRDIDVEIQDAEGGVARMATGS</sequence>
<reference evidence="5 6" key="1">
    <citation type="journal article" date="2010" name="Nat. Biotechnol.">
        <title>Genome sequence of the model mushroom Schizophyllum commune.</title>
        <authorList>
            <person name="Ohm R.A."/>
            <person name="de Jong J.F."/>
            <person name="Lugones L.G."/>
            <person name="Aerts A."/>
            <person name="Kothe E."/>
            <person name="Stajich J.E."/>
            <person name="de Vries R.P."/>
            <person name="Record E."/>
            <person name="Levasseur A."/>
            <person name="Baker S.E."/>
            <person name="Bartholomew K.A."/>
            <person name="Coutinho P.M."/>
            <person name="Erdmann S."/>
            <person name="Fowler T.J."/>
            <person name="Gathman A.C."/>
            <person name="Lombard V."/>
            <person name="Henrissat B."/>
            <person name="Knabe N."/>
            <person name="Kuees U."/>
            <person name="Lilly W.W."/>
            <person name="Lindquist E."/>
            <person name="Lucas S."/>
            <person name="Magnuson J.K."/>
            <person name="Piumi F."/>
            <person name="Raudaskoski M."/>
            <person name="Salamov A."/>
            <person name="Schmutz J."/>
            <person name="Schwarze F.W.M.R."/>
            <person name="vanKuyk P.A."/>
            <person name="Horton J.S."/>
            <person name="Grigoriev I.V."/>
            <person name="Woesten H.A.B."/>
        </authorList>
    </citation>
    <scope>NUCLEOTIDE SEQUENCE [LARGE SCALE GENOMIC DNA]</scope>
    <source>
        <strain evidence="6">H4-8 / FGSC 9210</strain>
    </source>
</reference>
<dbReference type="VEuPathDB" id="FungiDB:SCHCODRAFT_02630586"/>
<name>D8QAH4_SCHCM</name>
<dbReference type="SUPFAM" id="SSF48403">
    <property type="entry name" value="Ankyrin repeat"/>
    <property type="match status" value="1"/>
</dbReference>
<dbReference type="GeneID" id="9587722"/>
<dbReference type="AlphaFoldDB" id="D8QAH4"/>
<protein>
    <submittedName>
        <fullName evidence="5">Uncharacterized protein</fullName>
    </submittedName>
</protein>
<evidence type="ECO:0000256" key="1">
    <source>
        <dbReference type="ARBA" id="ARBA00022737"/>
    </source>
</evidence>
<evidence type="ECO:0000313" key="6">
    <source>
        <dbReference type="Proteomes" id="UP000007431"/>
    </source>
</evidence>
<keyword evidence="6" id="KW-1185">Reference proteome</keyword>
<keyword evidence="1" id="KW-0677">Repeat</keyword>
<feature type="non-terminal residue" evidence="5">
    <location>
        <position position="173"/>
    </location>
</feature>
<feature type="compositionally biased region" description="Acidic residues" evidence="4">
    <location>
        <begin position="138"/>
        <end position="149"/>
    </location>
</feature>
<feature type="region of interest" description="Disordered" evidence="4">
    <location>
        <begin position="136"/>
        <end position="156"/>
    </location>
</feature>
<dbReference type="PROSITE" id="PS50297">
    <property type="entry name" value="ANK_REP_REGION"/>
    <property type="match status" value="1"/>
</dbReference>
<dbReference type="Proteomes" id="UP000007431">
    <property type="component" value="Unassembled WGS sequence"/>
</dbReference>
<dbReference type="InterPro" id="IPR002110">
    <property type="entry name" value="Ankyrin_rpt"/>
</dbReference>
<dbReference type="InterPro" id="IPR050776">
    <property type="entry name" value="Ank_Repeat/CDKN_Inhibitor"/>
</dbReference>
<dbReference type="Gene3D" id="1.25.40.20">
    <property type="entry name" value="Ankyrin repeat-containing domain"/>
    <property type="match status" value="1"/>
</dbReference>
<dbReference type="OMA" id="NVLHMCA"/>
<dbReference type="PANTHER" id="PTHR24201">
    <property type="entry name" value="ANK_REP_REGION DOMAIN-CONTAINING PROTEIN"/>
    <property type="match status" value="1"/>
</dbReference>
<dbReference type="SMART" id="SM00248">
    <property type="entry name" value="ANK"/>
    <property type="match status" value="2"/>
</dbReference>
<dbReference type="InParanoid" id="D8QAH4"/>
<evidence type="ECO:0000256" key="2">
    <source>
        <dbReference type="ARBA" id="ARBA00023043"/>
    </source>
</evidence>
<dbReference type="EMBL" id="GL377308">
    <property type="protein sequence ID" value="EFI95835.1"/>
    <property type="molecule type" value="Genomic_DNA"/>
</dbReference>
<feature type="non-terminal residue" evidence="5">
    <location>
        <position position="1"/>
    </location>
</feature>
<dbReference type="Pfam" id="PF12796">
    <property type="entry name" value="Ank_2"/>
    <property type="match status" value="1"/>
</dbReference>
<feature type="repeat" description="ANK" evidence="3">
    <location>
        <begin position="40"/>
        <end position="72"/>
    </location>
</feature>
<organism evidence="6">
    <name type="scientific">Schizophyllum commune (strain H4-8 / FGSC 9210)</name>
    <name type="common">Split gill fungus</name>
    <dbReference type="NCBI Taxonomy" id="578458"/>
    <lineage>
        <taxon>Eukaryota</taxon>
        <taxon>Fungi</taxon>
        <taxon>Dikarya</taxon>
        <taxon>Basidiomycota</taxon>
        <taxon>Agaricomycotina</taxon>
        <taxon>Agaricomycetes</taxon>
        <taxon>Agaricomycetidae</taxon>
        <taxon>Agaricales</taxon>
        <taxon>Schizophyllaceae</taxon>
        <taxon>Schizophyllum</taxon>
    </lineage>
</organism>
<keyword evidence="2 3" id="KW-0040">ANK repeat</keyword>
<dbReference type="OrthoDB" id="10057496at2759"/>
<dbReference type="KEGG" id="scm:SCHCO_02630586"/>
<dbReference type="HOGENOM" id="CLU_000134_20_1_1"/>